<dbReference type="InterPro" id="IPR024439">
    <property type="entry name" value="RNHCP"/>
</dbReference>
<protein>
    <submittedName>
        <fullName evidence="2">RNHCP domain-containing protein</fullName>
    </submittedName>
</protein>
<dbReference type="Proteomes" id="UP000736328">
    <property type="component" value="Unassembled WGS sequence"/>
</dbReference>
<sequence length="106" mass="11797">MSRSTENTGFHCTHCNKPVTNGSYHNHCPFCLHSLHVDFLPGNRQNTCRGLMSPVGIRNSKKGYQIVFRCCRCGSNGVNLVAENTIQPDDFNLLLSLMQAGCLVLR</sequence>
<reference evidence="2" key="1">
    <citation type="submission" date="2020-07" db="EMBL/GenBank/DDBJ databases">
        <title>Huge and variable diversity of episymbiotic CPR bacteria and DPANN archaea in groundwater ecosystems.</title>
        <authorList>
            <person name="He C.Y."/>
            <person name="Keren R."/>
            <person name="Whittaker M."/>
            <person name="Farag I.F."/>
            <person name="Doudna J."/>
            <person name="Cate J.H.D."/>
            <person name="Banfield J.F."/>
        </authorList>
    </citation>
    <scope>NUCLEOTIDE SEQUENCE</scope>
    <source>
        <strain evidence="2">NC_groundwater_1520_Pr4_B-0.1um_53_5</strain>
    </source>
</reference>
<dbReference type="EMBL" id="JACQXR010000101">
    <property type="protein sequence ID" value="MBI4727102.1"/>
    <property type="molecule type" value="Genomic_DNA"/>
</dbReference>
<evidence type="ECO:0000313" key="2">
    <source>
        <dbReference type="EMBL" id="MBI4727102.1"/>
    </source>
</evidence>
<evidence type="ECO:0000313" key="3">
    <source>
        <dbReference type="Proteomes" id="UP000736328"/>
    </source>
</evidence>
<accession>A0A933I9K2</accession>
<comment type="caution">
    <text evidence="2">The sequence shown here is derived from an EMBL/GenBank/DDBJ whole genome shotgun (WGS) entry which is preliminary data.</text>
</comment>
<proteinExistence type="predicted"/>
<gene>
    <name evidence="2" type="ORF">HY768_07755</name>
</gene>
<dbReference type="AlphaFoldDB" id="A0A933I9K2"/>
<organism evidence="2 3">
    <name type="scientific">candidate division TA06 bacterium</name>
    <dbReference type="NCBI Taxonomy" id="2250710"/>
    <lineage>
        <taxon>Bacteria</taxon>
        <taxon>Bacteria division TA06</taxon>
    </lineage>
</organism>
<evidence type="ECO:0000259" key="1">
    <source>
        <dbReference type="Pfam" id="PF12647"/>
    </source>
</evidence>
<name>A0A933I9K2_UNCT6</name>
<feature type="domain" description="RNHCP" evidence="1">
    <location>
        <begin position="8"/>
        <end position="84"/>
    </location>
</feature>
<dbReference type="Pfam" id="PF12647">
    <property type="entry name" value="RNHCP"/>
    <property type="match status" value="1"/>
</dbReference>